<accession>A0A4R1R7H0</accession>
<dbReference type="Proteomes" id="UP000295184">
    <property type="component" value="Unassembled WGS sequence"/>
</dbReference>
<dbReference type="InterPro" id="IPR012851">
    <property type="entry name" value="Spore_coat_CotF-like"/>
</dbReference>
<dbReference type="GeneID" id="97382534"/>
<gene>
    <name evidence="2" type="ORF">EDD77_1014</name>
</gene>
<evidence type="ECO:0000313" key="3">
    <source>
        <dbReference type="Proteomes" id="UP000295184"/>
    </source>
</evidence>
<evidence type="ECO:0000256" key="1">
    <source>
        <dbReference type="SAM" id="MobiDB-lite"/>
    </source>
</evidence>
<sequence length="153" mass="16940">MNLTKKEQSLLKDLQNEEKTCAEKYHKAAEAACDPALKQMFARLEKAEQNHYDTVTGMLAGETPTLKPGQSQNAKKPQPEPQRSPVSRAEKKSDAYLLADVLATEKFVSGVYNTAVFEFSDPAARSALAAIQQQEQQHGKEISDYMTANGLYC</sequence>
<dbReference type="Pfam" id="PF07875">
    <property type="entry name" value="Coat_F"/>
    <property type="match status" value="1"/>
</dbReference>
<dbReference type="SUPFAM" id="SSF47240">
    <property type="entry name" value="Ferritin-like"/>
    <property type="match status" value="1"/>
</dbReference>
<dbReference type="EMBL" id="SLUM01000001">
    <property type="protein sequence ID" value="TCL61554.1"/>
    <property type="molecule type" value="Genomic_DNA"/>
</dbReference>
<comment type="caution">
    <text evidence="2">The sequence shown here is derived from an EMBL/GenBank/DDBJ whole genome shotgun (WGS) entry which is preliminary data.</text>
</comment>
<dbReference type="CDD" id="cd00657">
    <property type="entry name" value="Ferritin_like"/>
    <property type="match status" value="1"/>
</dbReference>
<reference evidence="2 3" key="1">
    <citation type="submission" date="2019-03" db="EMBL/GenBank/DDBJ databases">
        <title>Genomic Encyclopedia of Type Strains, Phase IV (KMG-IV): sequencing the most valuable type-strain genomes for metagenomic binning, comparative biology and taxonomic classification.</title>
        <authorList>
            <person name="Goeker M."/>
        </authorList>
    </citation>
    <scope>NUCLEOTIDE SEQUENCE [LARGE SCALE GENOMIC DNA]</scope>
    <source>
        <strain evidence="2 3">DSM 100451</strain>
    </source>
</reference>
<dbReference type="InterPro" id="IPR009078">
    <property type="entry name" value="Ferritin-like_SF"/>
</dbReference>
<feature type="region of interest" description="Disordered" evidence="1">
    <location>
        <begin position="53"/>
        <end position="91"/>
    </location>
</feature>
<dbReference type="Gene3D" id="1.20.1260.10">
    <property type="match status" value="1"/>
</dbReference>
<dbReference type="STRING" id="1650663.GCA_001486665_01601"/>
<dbReference type="RefSeq" id="WP_058964026.1">
    <property type="nucleotide sequence ID" value="NZ_CABKVM010000016.1"/>
</dbReference>
<evidence type="ECO:0000313" key="2">
    <source>
        <dbReference type="EMBL" id="TCL61554.1"/>
    </source>
</evidence>
<organism evidence="2 3">
    <name type="scientific">Allofournierella massiliensis</name>
    <dbReference type="NCBI Taxonomy" id="1650663"/>
    <lineage>
        <taxon>Bacteria</taxon>
        <taxon>Bacillati</taxon>
        <taxon>Bacillota</taxon>
        <taxon>Clostridia</taxon>
        <taxon>Eubacteriales</taxon>
        <taxon>Oscillospiraceae</taxon>
        <taxon>Allofournierella</taxon>
    </lineage>
</organism>
<name>A0A4R1R7H0_9FIRM</name>
<dbReference type="AlphaFoldDB" id="A0A4R1R7H0"/>
<dbReference type="OrthoDB" id="1706542at2"/>
<protein>
    <submittedName>
        <fullName evidence="2">Coat F domain-containing protein</fullName>
    </submittedName>
</protein>
<proteinExistence type="predicted"/>
<dbReference type="InterPro" id="IPR012347">
    <property type="entry name" value="Ferritin-like"/>
</dbReference>